<gene>
    <name evidence="2" type="ORF">RAE19_04290</name>
</gene>
<proteinExistence type="predicted"/>
<feature type="region of interest" description="Disordered" evidence="1">
    <location>
        <begin position="93"/>
        <end position="114"/>
    </location>
</feature>
<dbReference type="Proteomes" id="UP001321700">
    <property type="component" value="Unassembled WGS sequence"/>
</dbReference>
<evidence type="ECO:0000313" key="2">
    <source>
        <dbReference type="EMBL" id="MDT7517963.1"/>
    </source>
</evidence>
<comment type="caution">
    <text evidence="2">The sequence shown here is derived from an EMBL/GenBank/DDBJ whole genome shotgun (WGS) entry which is preliminary data.</text>
</comment>
<organism evidence="2 3">
    <name type="scientific">Rhodoferax potami</name>
    <dbReference type="NCBI Taxonomy" id="3068338"/>
    <lineage>
        <taxon>Bacteria</taxon>
        <taxon>Pseudomonadati</taxon>
        <taxon>Pseudomonadota</taxon>
        <taxon>Betaproteobacteria</taxon>
        <taxon>Burkholderiales</taxon>
        <taxon>Comamonadaceae</taxon>
        <taxon>Rhodoferax</taxon>
    </lineage>
</organism>
<evidence type="ECO:0000256" key="1">
    <source>
        <dbReference type="SAM" id="MobiDB-lite"/>
    </source>
</evidence>
<protein>
    <submittedName>
        <fullName evidence="2">Uncharacterized protein</fullName>
    </submittedName>
</protein>
<evidence type="ECO:0000313" key="3">
    <source>
        <dbReference type="Proteomes" id="UP001321700"/>
    </source>
</evidence>
<dbReference type="RefSeq" id="WP_313873749.1">
    <property type="nucleotide sequence ID" value="NZ_JAVBIK010000001.1"/>
</dbReference>
<keyword evidence="3" id="KW-1185">Reference proteome</keyword>
<accession>A0ABU3KKR5</accession>
<dbReference type="SUPFAM" id="SSF46565">
    <property type="entry name" value="Chaperone J-domain"/>
    <property type="match status" value="1"/>
</dbReference>
<sequence length="187" mass="20379">MTRPLGRLGIAELEELFKKPNATADEIKALETELTYRSTAKAEKLLSEIRSGGRYKQAIASAGKRIAEKQLVQLELPSVDGFELSSSAANPSVQLVNRPSSPASIPTPTPQKMTNAKPVLAMSKEQAFKILKVSPTASWEQLEKSRRELVASGQPDKLAGMAPDVRQSIQEECKQVNAAYKFLLQGS</sequence>
<dbReference type="InterPro" id="IPR036869">
    <property type="entry name" value="J_dom_sf"/>
</dbReference>
<name>A0ABU3KKR5_9BURK</name>
<dbReference type="Gene3D" id="1.10.287.110">
    <property type="entry name" value="DnaJ domain"/>
    <property type="match status" value="1"/>
</dbReference>
<dbReference type="EMBL" id="JAVBIK010000001">
    <property type="protein sequence ID" value="MDT7517963.1"/>
    <property type="molecule type" value="Genomic_DNA"/>
</dbReference>
<reference evidence="2 3" key="1">
    <citation type="submission" date="2023-08" db="EMBL/GenBank/DDBJ databases">
        <title>Rhodoferax potami sp. nov. and Rhodoferax mekongensis sp. nov., isolated from the Mekong River in Thailand.</title>
        <authorList>
            <person name="Kitikhun S."/>
            <person name="Charoenyingcharoen P."/>
            <person name="Siriarchawattana P."/>
            <person name="Likhitrattanapisal S."/>
            <person name="Nilsakha T."/>
            <person name="Chanpet A."/>
            <person name="Rattanawaree P."/>
            <person name="Ingsriswang S."/>
        </authorList>
    </citation>
    <scope>NUCLEOTIDE SEQUENCE [LARGE SCALE GENOMIC DNA]</scope>
    <source>
        <strain evidence="2 3">TBRC 17660</strain>
    </source>
</reference>